<protein>
    <submittedName>
        <fullName evidence="3">Acyltransferase</fullName>
        <ecNumber evidence="3">2.3.1.-</ecNumber>
    </submittedName>
</protein>
<feature type="domain" description="Acyltransferase 3" evidence="2">
    <location>
        <begin position="7"/>
        <end position="334"/>
    </location>
</feature>
<dbReference type="EMBL" id="CP146256">
    <property type="protein sequence ID" value="XAH73727.1"/>
    <property type="molecule type" value="Genomic_DNA"/>
</dbReference>
<keyword evidence="1" id="KW-0812">Transmembrane</keyword>
<feature type="transmembrane region" description="Helical" evidence="1">
    <location>
        <begin position="259"/>
        <end position="276"/>
    </location>
</feature>
<dbReference type="EC" id="2.3.1.-" evidence="3"/>
<keyword evidence="1" id="KW-1133">Transmembrane helix</keyword>
<evidence type="ECO:0000256" key="1">
    <source>
        <dbReference type="SAM" id="Phobius"/>
    </source>
</evidence>
<dbReference type="RefSeq" id="WP_342757330.1">
    <property type="nucleotide sequence ID" value="NZ_CP146256.1"/>
</dbReference>
<evidence type="ECO:0000313" key="3">
    <source>
        <dbReference type="EMBL" id="XAH73727.1"/>
    </source>
</evidence>
<feature type="transmembrane region" description="Helical" evidence="1">
    <location>
        <begin position="322"/>
        <end position="342"/>
    </location>
</feature>
<dbReference type="Pfam" id="PF01757">
    <property type="entry name" value="Acyl_transf_3"/>
    <property type="match status" value="1"/>
</dbReference>
<feature type="transmembrane region" description="Helical" evidence="1">
    <location>
        <begin position="49"/>
        <end position="68"/>
    </location>
</feature>
<feature type="transmembrane region" description="Helical" evidence="1">
    <location>
        <begin position="89"/>
        <end position="108"/>
    </location>
</feature>
<feature type="transmembrane region" description="Helical" evidence="1">
    <location>
        <begin position="297"/>
        <end position="316"/>
    </location>
</feature>
<sequence length="357" mass="41345">MANKRLDYLDNIRWITVTLVVVYHIIYLFNNSGVISNINVKGIPVMDSFLIFVYPWFMCLLFVIAGISSRYSLEKRADKEFIKDRIQRILVPSLLGIFIYGWISSLITSQYVDMFAGNGDMIPGIIKYLIYCLAGIGPLWFCHVLFIGSLLIILIRKADKKDRLTEVCRKIKLPVLFAMVFLVWGSSFILNTPLITVYRFGIYLLMMLLGYYVFSNQELMIKLEKISIPLTIISVVIGILYVVTYYGQNFADNNVLSDLFTNIYLWIGILSILGIGSKFLNFKNRFTQYMTENNFNFYILHYVVVLSLGYFIVTYLNLLFMINYILILLGTIIILPLLIEIVKRIPIVRYMVLGIKK</sequence>
<keyword evidence="3" id="KW-0808">Transferase</keyword>
<dbReference type="GO" id="GO:0016746">
    <property type="term" value="F:acyltransferase activity"/>
    <property type="evidence" value="ECO:0007669"/>
    <property type="project" value="UniProtKB-KW"/>
</dbReference>
<feature type="transmembrane region" description="Helical" evidence="1">
    <location>
        <begin position="12"/>
        <end position="29"/>
    </location>
</feature>
<gene>
    <name evidence="3" type="ORF">V6984_19840</name>
</gene>
<dbReference type="PANTHER" id="PTHR36927:SF3">
    <property type="entry name" value="GLUCANS BIOSYNTHESIS PROTEIN C"/>
    <property type="match status" value="1"/>
</dbReference>
<reference evidence="3 4" key="1">
    <citation type="submission" date="2024-02" db="EMBL/GenBank/DDBJ databases">
        <title>Bacterial strain from lacustrine sediment.</title>
        <authorList>
            <person name="Petit C."/>
            <person name="Fadhlaoui K."/>
        </authorList>
    </citation>
    <scope>NUCLEOTIDE SEQUENCE [LARGE SCALE GENOMIC DNA]</scope>
    <source>
        <strain evidence="3 4">IPX-CK</strain>
    </source>
</reference>
<dbReference type="PANTHER" id="PTHR36927">
    <property type="entry name" value="BLR4337 PROTEIN"/>
    <property type="match status" value="1"/>
</dbReference>
<accession>A0ABZ3EU29</accession>
<name>A0ABZ3EU29_9FIRM</name>
<evidence type="ECO:0000259" key="2">
    <source>
        <dbReference type="Pfam" id="PF01757"/>
    </source>
</evidence>
<dbReference type="InterPro" id="IPR002656">
    <property type="entry name" value="Acyl_transf_3_dom"/>
</dbReference>
<keyword evidence="4" id="KW-1185">Reference proteome</keyword>
<feature type="transmembrane region" description="Helical" evidence="1">
    <location>
        <begin position="173"/>
        <end position="190"/>
    </location>
</feature>
<feature type="transmembrane region" description="Helical" evidence="1">
    <location>
        <begin position="226"/>
        <end position="247"/>
    </location>
</feature>
<evidence type="ECO:0000313" key="4">
    <source>
        <dbReference type="Proteomes" id="UP001451571"/>
    </source>
</evidence>
<keyword evidence="1" id="KW-0472">Membrane</keyword>
<feature type="transmembrane region" description="Helical" evidence="1">
    <location>
        <begin position="196"/>
        <end position="214"/>
    </location>
</feature>
<dbReference type="Proteomes" id="UP001451571">
    <property type="component" value="Chromosome"/>
</dbReference>
<feature type="transmembrane region" description="Helical" evidence="1">
    <location>
        <begin position="128"/>
        <end position="153"/>
    </location>
</feature>
<organism evidence="3 4">
    <name type="scientific">Kineothrix sedimenti</name>
    <dbReference type="NCBI Taxonomy" id="3123317"/>
    <lineage>
        <taxon>Bacteria</taxon>
        <taxon>Bacillati</taxon>
        <taxon>Bacillota</taxon>
        <taxon>Clostridia</taxon>
        <taxon>Lachnospirales</taxon>
        <taxon>Lachnospiraceae</taxon>
        <taxon>Kineothrix</taxon>
    </lineage>
</organism>
<proteinExistence type="predicted"/>
<dbReference type="InterPro" id="IPR050623">
    <property type="entry name" value="Glucan_succinyl_AcylTrfase"/>
</dbReference>
<keyword evidence="3" id="KW-0012">Acyltransferase</keyword>